<protein>
    <recommendedName>
        <fullName evidence="3">Zn(2)-C6 fungal-type domain-containing protein</fullName>
    </recommendedName>
</protein>
<feature type="domain" description="Zn(2)-C6 fungal-type" evidence="3">
    <location>
        <begin position="279"/>
        <end position="313"/>
    </location>
</feature>
<dbReference type="PROSITE" id="PS50048">
    <property type="entry name" value="ZN2_CY6_FUNGAL_2"/>
    <property type="match status" value="1"/>
</dbReference>
<comment type="caution">
    <text evidence="4">The sequence shown here is derived from an EMBL/GenBank/DDBJ whole genome shotgun (WGS) entry which is preliminary data.</text>
</comment>
<organism evidence="4 5">
    <name type="scientific">Echria macrotheca</name>
    <dbReference type="NCBI Taxonomy" id="438768"/>
    <lineage>
        <taxon>Eukaryota</taxon>
        <taxon>Fungi</taxon>
        <taxon>Dikarya</taxon>
        <taxon>Ascomycota</taxon>
        <taxon>Pezizomycotina</taxon>
        <taxon>Sordariomycetes</taxon>
        <taxon>Sordariomycetidae</taxon>
        <taxon>Sordariales</taxon>
        <taxon>Schizotheciaceae</taxon>
        <taxon>Echria</taxon>
    </lineage>
</organism>
<dbReference type="GO" id="GO:0000981">
    <property type="term" value="F:DNA-binding transcription factor activity, RNA polymerase II-specific"/>
    <property type="evidence" value="ECO:0007669"/>
    <property type="project" value="InterPro"/>
</dbReference>
<feature type="compositionally biased region" description="Polar residues" evidence="2">
    <location>
        <begin position="444"/>
        <end position="456"/>
    </location>
</feature>
<feature type="compositionally biased region" description="Polar residues" evidence="2">
    <location>
        <begin position="387"/>
        <end position="401"/>
    </location>
</feature>
<feature type="compositionally biased region" description="Low complexity" evidence="2">
    <location>
        <begin position="346"/>
        <end position="378"/>
    </location>
</feature>
<gene>
    <name evidence="4" type="ORF">QBC47DRAFT_399266</name>
</gene>
<feature type="compositionally biased region" description="Basic and acidic residues" evidence="2">
    <location>
        <begin position="183"/>
        <end position="204"/>
    </location>
</feature>
<dbReference type="InterPro" id="IPR001138">
    <property type="entry name" value="Zn2Cys6_DnaBD"/>
</dbReference>
<sequence>MAENRRDGKAYPPLKDPGKKYPPEEESDDERSRPPPPNTMRLPSLQQYAPAENGYPHGQRYPDARYPQYPGEREYATAPRYPQAQAPRYPQDSERYPHDQQRYPPESHSLPRAPVPDQRLHSSDQRSWASDSPTNPNGYPPPPPENGRYLPPVQPGAEPPRMDEQQRLMEEDQQRRFYAGGSRYDDRRPYDDRGPYDERSRFAESRPPYDAPGYDQYYSRQPAMPAQQVRGASYPADYYAYRAQPYPYGDYARGAPGGVAPAPPPPQQQAAPRQRTSIACRYCRKRKIRCSGYANTTNGKCTNCDKLRIECVFQPVSSNSTTAFVPISAVPGGVPPGTPLYGSYGQPLPLDQQQQQLQQQQQSHQHARQQPQAPQPHRAYPPPASEYHSSLHSPTSQQSYDGETRRRRTRPSDDDEDHAVRLPPPTYPPDDNPRRRSPAERDSNGTSPNGYHQYPQQGFDDRTPTPQRNSPGEQLPTRGPPQSQVPSQTPPTAASASGNPMSLDHLIGPDPRPNGPRPSDIDQNMLGRLNRRNGN</sequence>
<feature type="compositionally biased region" description="Low complexity" evidence="2">
    <location>
        <begin position="480"/>
        <end position="492"/>
    </location>
</feature>
<feature type="compositionally biased region" description="Basic and acidic residues" evidence="2">
    <location>
        <begin position="431"/>
        <end position="443"/>
    </location>
</feature>
<dbReference type="CDD" id="cd00067">
    <property type="entry name" value="GAL4"/>
    <property type="match status" value="1"/>
</dbReference>
<keyword evidence="1" id="KW-0539">Nucleus</keyword>
<evidence type="ECO:0000259" key="3">
    <source>
        <dbReference type="PROSITE" id="PS50048"/>
    </source>
</evidence>
<proteinExistence type="predicted"/>
<feature type="region of interest" description="Disordered" evidence="2">
    <location>
        <begin position="336"/>
        <end position="535"/>
    </location>
</feature>
<evidence type="ECO:0000313" key="4">
    <source>
        <dbReference type="EMBL" id="KAK1758354.1"/>
    </source>
</evidence>
<dbReference type="EMBL" id="MU839829">
    <property type="protein sequence ID" value="KAK1758354.1"/>
    <property type="molecule type" value="Genomic_DNA"/>
</dbReference>
<name>A0AAJ0FE48_9PEZI</name>
<dbReference type="SUPFAM" id="SSF57701">
    <property type="entry name" value="Zn2/Cys6 DNA-binding domain"/>
    <property type="match status" value="1"/>
</dbReference>
<reference evidence="4" key="1">
    <citation type="submission" date="2023-06" db="EMBL/GenBank/DDBJ databases">
        <title>Genome-scale phylogeny and comparative genomics of the fungal order Sordariales.</title>
        <authorList>
            <consortium name="Lawrence Berkeley National Laboratory"/>
            <person name="Hensen N."/>
            <person name="Bonometti L."/>
            <person name="Westerberg I."/>
            <person name="Brannstrom I.O."/>
            <person name="Guillou S."/>
            <person name="Cros-Aarteil S."/>
            <person name="Calhoun S."/>
            <person name="Haridas S."/>
            <person name="Kuo A."/>
            <person name="Mondo S."/>
            <person name="Pangilinan J."/>
            <person name="Riley R."/>
            <person name="Labutti K."/>
            <person name="Andreopoulos B."/>
            <person name="Lipzen A."/>
            <person name="Chen C."/>
            <person name="Yanf M."/>
            <person name="Daum C."/>
            <person name="Ng V."/>
            <person name="Clum A."/>
            <person name="Steindorff A."/>
            <person name="Ohm R."/>
            <person name="Martin F."/>
            <person name="Silar P."/>
            <person name="Natvig D."/>
            <person name="Lalanne C."/>
            <person name="Gautier V."/>
            <person name="Ament-Velasquez S.L."/>
            <person name="Kruys A."/>
            <person name="Hutchinson M.I."/>
            <person name="Powell A.J."/>
            <person name="Barry K."/>
            <person name="Miller A.N."/>
            <person name="Grigoriev I.V."/>
            <person name="Debuchy R."/>
            <person name="Gladieux P."/>
            <person name="Thoren M.H."/>
            <person name="Johannesson H."/>
        </authorList>
    </citation>
    <scope>NUCLEOTIDE SEQUENCE</scope>
    <source>
        <strain evidence="4">PSN4</strain>
    </source>
</reference>
<feature type="compositionally biased region" description="Basic and acidic residues" evidence="2">
    <location>
        <begin position="91"/>
        <end position="101"/>
    </location>
</feature>
<dbReference type="Pfam" id="PF00172">
    <property type="entry name" value="Zn_clus"/>
    <property type="match status" value="1"/>
</dbReference>
<dbReference type="Proteomes" id="UP001239445">
    <property type="component" value="Unassembled WGS sequence"/>
</dbReference>
<keyword evidence="5" id="KW-1185">Reference proteome</keyword>
<dbReference type="AlphaFoldDB" id="A0AAJ0FE48"/>
<dbReference type="SMART" id="SM00066">
    <property type="entry name" value="GAL4"/>
    <property type="match status" value="1"/>
</dbReference>
<feature type="region of interest" description="Disordered" evidence="2">
    <location>
        <begin position="1"/>
        <end position="218"/>
    </location>
</feature>
<evidence type="ECO:0000313" key="5">
    <source>
        <dbReference type="Proteomes" id="UP001239445"/>
    </source>
</evidence>
<accession>A0AAJ0FE48</accession>
<dbReference type="Gene3D" id="4.10.240.10">
    <property type="entry name" value="Zn(2)-C6 fungal-type DNA-binding domain"/>
    <property type="match status" value="1"/>
</dbReference>
<dbReference type="PROSITE" id="PS00463">
    <property type="entry name" value="ZN2_CY6_FUNGAL_1"/>
    <property type="match status" value="1"/>
</dbReference>
<feature type="compositionally biased region" description="Basic and acidic residues" evidence="2">
    <location>
        <begin position="160"/>
        <end position="175"/>
    </location>
</feature>
<dbReference type="InterPro" id="IPR036864">
    <property type="entry name" value="Zn2-C6_fun-type_DNA-bd_sf"/>
</dbReference>
<evidence type="ECO:0000256" key="2">
    <source>
        <dbReference type="SAM" id="MobiDB-lite"/>
    </source>
</evidence>
<dbReference type="GO" id="GO:0008270">
    <property type="term" value="F:zinc ion binding"/>
    <property type="evidence" value="ECO:0007669"/>
    <property type="project" value="InterPro"/>
</dbReference>
<evidence type="ECO:0000256" key="1">
    <source>
        <dbReference type="ARBA" id="ARBA00023242"/>
    </source>
</evidence>